<evidence type="ECO:0000256" key="5">
    <source>
        <dbReference type="ARBA" id="ARBA00022737"/>
    </source>
</evidence>
<feature type="domain" description="EGF-like" evidence="13">
    <location>
        <begin position="82"/>
        <end position="121"/>
    </location>
</feature>
<evidence type="ECO:0000256" key="9">
    <source>
        <dbReference type="ARBA" id="ARBA00023180"/>
    </source>
</evidence>
<keyword evidence="4" id="KW-0732">Signal</keyword>
<evidence type="ECO:0000256" key="6">
    <source>
        <dbReference type="ARBA" id="ARBA00022989"/>
    </source>
</evidence>
<dbReference type="InterPro" id="IPR000742">
    <property type="entry name" value="EGF"/>
</dbReference>
<dbReference type="SMART" id="SM00032">
    <property type="entry name" value="CCP"/>
    <property type="match status" value="2"/>
</dbReference>
<reference evidence="15" key="2">
    <citation type="submission" date="2025-08" db="UniProtKB">
        <authorList>
            <consortium name="Ensembl"/>
        </authorList>
    </citation>
    <scope>IDENTIFICATION</scope>
</reference>
<dbReference type="Proteomes" id="UP000694580">
    <property type="component" value="Chromosome 11"/>
</dbReference>
<keyword evidence="9" id="KW-0325">Glycoprotein</keyword>
<keyword evidence="16" id="KW-1185">Reference proteome</keyword>
<evidence type="ECO:0000256" key="12">
    <source>
        <dbReference type="SAM" id="Phobius"/>
    </source>
</evidence>
<dbReference type="CDD" id="cd00054">
    <property type="entry name" value="EGF_CA"/>
    <property type="match status" value="2"/>
</dbReference>
<comment type="subcellular location">
    <subcellularLocation>
        <location evidence="1">Membrane</location>
        <topology evidence="1">Single-pass type I membrane protein</topology>
    </subcellularLocation>
</comment>
<dbReference type="InterPro" id="IPR000152">
    <property type="entry name" value="EGF-type_Asp/Asn_hydroxyl_site"/>
</dbReference>
<keyword evidence="3 12" id="KW-0812">Transmembrane</keyword>
<reference evidence="15 16" key="1">
    <citation type="submission" date="2020-06" db="EMBL/GenBank/DDBJ databases">
        <authorList>
            <consortium name="Wellcome Sanger Institute Data Sharing"/>
        </authorList>
    </citation>
    <scope>NUCLEOTIDE SEQUENCE [LARGE SCALE GENOMIC DNA]</scope>
</reference>
<reference evidence="15" key="3">
    <citation type="submission" date="2025-09" db="UniProtKB">
        <authorList>
            <consortium name="Ensembl"/>
        </authorList>
    </citation>
    <scope>IDENTIFICATION</scope>
</reference>
<keyword evidence="8" id="KW-1015">Disulfide bond</keyword>
<dbReference type="PROSITE" id="PS50026">
    <property type="entry name" value="EGF_3"/>
    <property type="match status" value="3"/>
</dbReference>
<keyword evidence="2 10" id="KW-0245">EGF-like domain</keyword>
<dbReference type="SMART" id="SM00179">
    <property type="entry name" value="EGF_CA"/>
    <property type="match status" value="3"/>
</dbReference>
<dbReference type="CDD" id="cd00033">
    <property type="entry name" value="CCP"/>
    <property type="match status" value="1"/>
</dbReference>
<keyword evidence="5" id="KW-0677">Repeat</keyword>
<dbReference type="InterPro" id="IPR049883">
    <property type="entry name" value="NOTCH1_EGF-like"/>
</dbReference>
<evidence type="ECO:0000256" key="1">
    <source>
        <dbReference type="ARBA" id="ARBA00004479"/>
    </source>
</evidence>
<evidence type="ECO:0000256" key="3">
    <source>
        <dbReference type="ARBA" id="ARBA00022692"/>
    </source>
</evidence>
<gene>
    <name evidence="15" type="primary">SUSD1</name>
</gene>
<dbReference type="PANTHER" id="PTHR24051">
    <property type="entry name" value="SUSHI DOMAIN-CONTAINING PROTEIN 1"/>
    <property type="match status" value="1"/>
</dbReference>
<dbReference type="InterPro" id="IPR001881">
    <property type="entry name" value="EGF-like_Ca-bd_dom"/>
</dbReference>
<dbReference type="Ensembl" id="ENSDCDT00010041315.1">
    <property type="protein sequence ID" value="ENSDCDP00010033305.1"/>
    <property type="gene ID" value="ENSDCDG00010021278.1"/>
</dbReference>
<feature type="domain" description="EGF-like" evidence="13">
    <location>
        <begin position="41"/>
        <end position="81"/>
    </location>
</feature>
<dbReference type="PROSITE" id="PS00010">
    <property type="entry name" value="ASX_HYDROXYL"/>
    <property type="match status" value="2"/>
</dbReference>
<dbReference type="Pfam" id="PF23144">
    <property type="entry name" value="Fn3_PTPRU"/>
    <property type="match status" value="1"/>
</dbReference>
<dbReference type="GO" id="GO:0005509">
    <property type="term" value="F:calcium ion binding"/>
    <property type="evidence" value="ECO:0007669"/>
    <property type="project" value="InterPro"/>
</dbReference>
<accession>A0AAY4CJD0</accession>
<feature type="domain" description="Sushi" evidence="14">
    <location>
        <begin position="186"/>
        <end position="245"/>
    </location>
</feature>
<protein>
    <recommendedName>
        <fullName evidence="17">Sushi domain containing 1</fullName>
    </recommendedName>
</protein>
<dbReference type="AlphaFoldDB" id="A0AAY4CJD0"/>
<evidence type="ECO:0000256" key="11">
    <source>
        <dbReference type="PROSITE-ProRule" id="PRU00302"/>
    </source>
</evidence>
<dbReference type="PANTHER" id="PTHR24051:SF5">
    <property type="entry name" value="SUSHI DOMAIN-CONTAINING PROTEIN 1"/>
    <property type="match status" value="1"/>
</dbReference>
<dbReference type="SUPFAM" id="SSF57184">
    <property type="entry name" value="Growth factor receptor domain"/>
    <property type="match status" value="1"/>
</dbReference>
<evidence type="ECO:0008006" key="17">
    <source>
        <dbReference type="Google" id="ProtNLM"/>
    </source>
</evidence>
<dbReference type="InterPro" id="IPR057598">
    <property type="entry name" value="Fn3_PTPRU"/>
</dbReference>
<keyword evidence="7 12" id="KW-0472">Membrane</keyword>
<dbReference type="InterPro" id="IPR035976">
    <property type="entry name" value="Sushi/SCR/CCP_sf"/>
</dbReference>
<name>A0AAY4CJD0_9TELE</name>
<dbReference type="InterPro" id="IPR009030">
    <property type="entry name" value="Growth_fac_rcpt_cys_sf"/>
</dbReference>
<evidence type="ECO:0000259" key="14">
    <source>
        <dbReference type="PROSITE" id="PS50923"/>
    </source>
</evidence>
<proteinExistence type="predicted"/>
<evidence type="ECO:0000256" key="8">
    <source>
        <dbReference type="ARBA" id="ARBA00023157"/>
    </source>
</evidence>
<keyword evidence="11" id="KW-0768">Sushi</keyword>
<dbReference type="Gene3D" id="2.10.70.10">
    <property type="entry name" value="Complement Module, domain 1"/>
    <property type="match status" value="1"/>
</dbReference>
<dbReference type="PROSITE" id="PS01187">
    <property type="entry name" value="EGF_CA"/>
    <property type="match status" value="2"/>
</dbReference>
<evidence type="ECO:0000313" key="16">
    <source>
        <dbReference type="Proteomes" id="UP000694580"/>
    </source>
</evidence>
<keyword evidence="6 12" id="KW-1133">Transmembrane helix</keyword>
<dbReference type="InterPro" id="IPR018097">
    <property type="entry name" value="EGF_Ca-bd_CS"/>
</dbReference>
<evidence type="ECO:0000256" key="4">
    <source>
        <dbReference type="ARBA" id="ARBA00022729"/>
    </source>
</evidence>
<evidence type="ECO:0000259" key="13">
    <source>
        <dbReference type="PROSITE" id="PS50026"/>
    </source>
</evidence>
<dbReference type="Gene3D" id="2.10.25.10">
    <property type="entry name" value="Laminin"/>
    <property type="match status" value="3"/>
</dbReference>
<dbReference type="Pfam" id="PF00084">
    <property type="entry name" value="Sushi"/>
    <property type="match status" value="2"/>
</dbReference>
<evidence type="ECO:0000256" key="7">
    <source>
        <dbReference type="ARBA" id="ARBA00023136"/>
    </source>
</evidence>
<dbReference type="PROSITE" id="PS01186">
    <property type="entry name" value="EGF_2"/>
    <property type="match status" value="1"/>
</dbReference>
<sequence length="576" mass="64259">MTPRTNEKLTEMLLRTAVVVTALFFLSSPVLIKGTKVLPEIFDVCATCHPNATCDEKTDGSGGFTCNCMYGFVGNGRTYCEDKDECQTSSYNICGRHTACHNTYGSFYCTCLSGYSPSNNMAIFIPNDGTYCHDIDECKVQGICGEGGRCRNKPGFFECECQIGYQVQNGSVPFHPRRDQAFCKAVECGPPPSAEHAVQISPTRNRYGSMINYRCKEGFLWRGGDNMSFCGLQGMWKGPSLICEAKCGAVPEVPYSEIVWQNDSMALHRCMNGYYNPGGNNRSVCGHNGQWNTTMHCKELDYGINDIHVFNEKCLRWKAGTNSGKKEDYKMVFIGVRDYQKIFRDERRRYFSSSAARPEVCLDLLPATNYTVNITTMSALTSTITTINTSIPAPPVPEVTYRDVESPLPTLWLRRSTCSLDPICLYEVFVMPVEGTLVFDCNSPRTPHFFNQGSCHGEYIAAQIQLKDVGKEMNFTIGDQQYYGQFYNAPLENGKDYSIVLRTVCQWGQISKRSCVIWAKARGLYPEESCAYWTHCPAAGSVCPGSSSQPPNAISRLHHVCNEFCVQSPSTVLSLT</sequence>
<comment type="caution">
    <text evidence="10">Lacks conserved residue(s) required for the propagation of feature annotation.</text>
</comment>
<organism evidence="15 16">
    <name type="scientific">Denticeps clupeoides</name>
    <name type="common">denticle herring</name>
    <dbReference type="NCBI Taxonomy" id="299321"/>
    <lineage>
        <taxon>Eukaryota</taxon>
        <taxon>Metazoa</taxon>
        <taxon>Chordata</taxon>
        <taxon>Craniata</taxon>
        <taxon>Vertebrata</taxon>
        <taxon>Euteleostomi</taxon>
        <taxon>Actinopterygii</taxon>
        <taxon>Neopterygii</taxon>
        <taxon>Teleostei</taxon>
        <taxon>Clupei</taxon>
        <taxon>Clupeiformes</taxon>
        <taxon>Denticipitoidei</taxon>
        <taxon>Denticipitidae</taxon>
        <taxon>Denticeps</taxon>
    </lineage>
</organism>
<dbReference type="GO" id="GO:0016020">
    <property type="term" value="C:membrane"/>
    <property type="evidence" value="ECO:0007669"/>
    <property type="project" value="UniProtKB-SubCell"/>
</dbReference>
<dbReference type="InterPro" id="IPR051622">
    <property type="entry name" value="R-tyr_protein_phosphatases"/>
</dbReference>
<dbReference type="Pfam" id="PF07645">
    <property type="entry name" value="EGF_CA"/>
    <property type="match status" value="2"/>
</dbReference>
<dbReference type="InterPro" id="IPR000436">
    <property type="entry name" value="Sushi_SCR_CCP_dom"/>
</dbReference>
<evidence type="ECO:0000313" key="15">
    <source>
        <dbReference type="Ensembl" id="ENSDCDP00010033305.1"/>
    </source>
</evidence>
<dbReference type="SMART" id="SM00181">
    <property type="entry name" value="EGF"/>
    <property type="match status" value="3"/>
</dbReference>
<dbReference type="PROSITE" id="PS50923">
    <property type="entry name" value="SUSHI"/>
    <property type="match status" value="1"/>
</dbReference>
<evidence type="ECO:0000256" key="10">
    <source>
        <dbReference type="PROSITE-ProRule" id="PRU00076"/>
    </source>
</evidence>
<feature type="transmembrane region" description="Helical" evidence="12">
    <location>
        <begin position="12"/>
        <end position="32"/>
    </location>
</feature>
<dbReference type="SUPFAM" id="SSF57535">
    <property type="entry name" value="Complement control module/SCR domain"/>
    <property type="match status" value="2"/>
</dbReference>
<evidence type="ECO:0000256" key="2">
    <source>
        <dbReference type="ARBA" id="ARBA00022536"/>
    </source>
</evidence>
<feature type="domain" description="EGF-like" evidence="13">
    <location>
        <begin position="134"/>
        <end position="171"/>
    </location>
</feature>
<dbReference type="GeneTree" id="ENSGT00390000013892"/>